<organism evidence="1 2">
    <name type="scientific">Artomyces pyxidatus</name>
    <dbReference type="NCBI Taxonomy" id="48021"/>
    <lineage>
        <taxon>Eukaryota</taxon>
        <taxon>Fungi</taxon>
        <taxon>Dikarya</taxon>
        <taxon>Basidiomycota</taxon>
        <taxon>Agaricomycotina</taxon>
        <taxon>Agaricomycetes</taxon>
        <taxon>Russulales</taxon>
        <taxon>Auriscalpiaceae</taxon>
        <taxon>Artomyces</taxon>
    </lineage>
</organism>
<accession>A0ACB8TAH9</accession>
<evidence type="ECO:0000313" key="2">
    <source>
        <dbReference type="Proteomes" id="UP000814140"/>
    </source>
</evidence>
<sequence length="88" mass="10149">NIPWPFARNLSTIDEITVETVSEFIFHPLRTCAEGKSRRDRVRAEMLRWHPDKFNAKVMPRIIECEREIVQLAAGAVARVLTELMAAE</sequence>
<feature type="non-terminal residue" evidence="1">
    <location>
        <position position="88"/>
    </location>
</feature>
<reference evidence="1" key="1">
    <citation type="submission" date="2021-03" db="EMBL/GenBank/DDBJ databases">
        <authorList>
            <consortium name="DOE Joint Genome Institute"/>
            <person name="Ahrendt S."/>
            <person name="Looney B.P."/>
            <person name="Miyauchi S."/>
            <person name="Morin E."/>
            <person name="Drula E."/>
            <person name="Courty P.E."/>
            <person name="Chicoki N."/>
            <person name="Fauchery L."/>
            <person name="Kohler A."/>
            <person name="Kuo A."/>
            <person name="Labutti K."/>
            <person name="Pangilinan J."/>
            <person name="Lipzen A."/>
            <person name="Riley R."/>
            <person name="Andreopoulos W."/>
            <person name="He G."/>
            <person name="Johnson J."/>
            <person name="Barry K.W."/>
            <person name="Grigoriev I.V."/>
            <person name="Nagy L."/>
            <person name="Hibbett D."/>
            <person name="Henrissat B."/>
            <person name="Matheny P.B."/>
            <person name="Labbe J."/>
            <person name="Martin F."/>
        </authorList>
    </citation>
    <scope>NUCLEOTIDE SEQUENCE</scope>
    <source>
        <strain evidence="1">HHB10654</strain>
    </source>
</reference>
<name>A0ACB8TAH9_9AGAM</name>
<keyword evidence="2" id="KW-1185">Reference proteome</keyword>
<dbReference type="Proteomes" id="UP000814140">
    <property type="component" value="Unassembled WGS sequence"/>
</dbReference>
<comment type="caution">
    <text evidence="1">The sequence shown here is derived from an EMBL/GenBank/DDBJ whole genome shotgun (WGS) entry which is preliminary data.</text>
</comment>
<protein>
    <submittedName>
        <fullName evidence="1">Uncharacterized protein</fullName>
    </submittedName>
</protein>
<proteinExistence type="predicted"/>
<dbReference type="EMBL" id="MU277197">
    <property type="protein sequence ID" value="KAI0065010.1"/>
    <property type="molecule type" value="Genomic_DNA"/>
</dbReference>
<evidence type="ECO:0000313" key="1">
    <source>
        <dbReference type="EMBL" id="KAI0065010.1"/>
    </source>
</evidence>
<reference evidence="1" key="2">
    <citation type="journal article" date="2022" name="New Phytol.">
        <title>Evolutionary transition to the ectomycorrhizal habit in the genomes of a hyperdiverse lineage of mushroom-forming fungi.</title>
        <authorList>
            <person name="Looney B."/>
            <person name="Miyauchi S."/>
            <person name="Morin E."/>
            <person name="Drula E."/>
            <person name="Courty P.E."/>
            <person name="Kohler A."/>
            <person name="Kuo A."/>
            <person name="LaButti K."/>
            <person name="Pangilinan J."/>
            <person name="Lipzen A."/>
            <person name="Riley R."/>
            <person name="Andreopoulos W."/>
            <person name="He G."/>
            <person name="Johnson J."/>
            <person name="Nolan M."/>
            <person name="Tritt A."/>
            <person name="Barry K.W."/>
            <person name="Grigoriev I.V."/>
            <person name="Nagy L.G."/>
            <person name="Hibbett D."/>
            <person name="Henrissat B."/>
            <person name="Matheny P.B."/>
            <person name="Labbe J."/>
            <person name="Martin F.M."/>
        </authorList>
    </citation>
    <scope>NUCLEOTIDE SEQUENCE</scope>
    <source>
        <strain evidence="1">HHB10654</strain>
    </source>
</reference>
<feature type="non-terminal residue" evidence="1">
    <location>
        <position position="1"/>
    </location>
</feature>
<gene>
    <name evidence="1" type="ORF">BV25DRAFT_1775703</name>
</gene>